<feature type="transmembrane region" description="Helical" evidence="1">
    <location>
        <begin position="76"/>
        <end position="94"/>
    </location>
</feature>
<feature type="transmembrane region" description="Helical" evidence="1">
    <location>
        <begin position="115"/>
        <end position="136"/>
    </location>
</feature>
<feature type="transmembrane region" description="Helical" evidence="1">
    <location>
        <begin position="148"/>
        <end position="167"/>
    </location>
</feature>
<keyword evidence="1" id="KW-0812">Transmembrane</keyword>
<dbReference type="Proteomes" id="UP001196413">
    <property type="component" value="Unassembled WGS sequence"/>
</dbReference>
<dbReference type="AlphaFoldDB" id="A0AAD5R5U0"/>
<keyword evidence="3" id="KW-1185">Reference proteome</keyword>
<gene>
    <name evidence="2" type="ORF">KIN20_031635</name>
</gene>
<dbReference type="EMBL" id="JAHQIW010006713">
    <property type="protein sequence ID" value="KAJ1370007.1"/>
    <property type="molecule type" value="Genomic_DNA"/>
</dbReference>
<evidence type="ECO:0000256" key="1">
    <source>
        <dbReference type="SAM" id="Phobius"/>
    </source>
</evidence>
<feature type="transmembrane region" description="Helical" evidence="1">
    <location>
        <begin position="50"/>
        <end position="70"/>
    </location>
</feature>
<comment type="caution">
    <text evidence="2">The sequence shown here is derived from an EMBL/GenBank/DDBJ whole genome shotgun (WGS) entry which is preliminary data.</text>
</comment>
<keyword evidence="1" id="KW-0472">Membrane</keyword>
<evidence type="ECO:0000313" key="3">
    <source>
        <dbReference type="Proteomes" id="UP001196413"/>
    </source>
</evidence>
<sequence>MALATVTFGMTTIIGVELEYRHNRRIDVPAETLRAFVKRKMKSMNFATPLYFFGVSNASAKFAGMILVVSMTMLSVAYHLLVAEDVLMIILYFFPSLQKTMGTTATPVITYEQHISLFFHIFWRYIIPPVLLATVITEFASKTILMELSWTSIITTLVCTLPMLYAIKAITSMWRQRGVKSILFRPTDRWGPLSIQKKKIAEFDEKAARFTI</sequence>
<accession>A0AAD5R5U0</accession>
<name>A0AAD5R5U0_PARTN</name>
<organism evidence="2 3">
    <name type="scientific">Parelaphostrongylus tenuis</name>
    <name type="common">Meningeal worm</name>
    <dbReference type="NCBI Taxonomy" id="148309"/>
    <lineage>
        <taxon>Eukaryota</taxon>
        <taxon>Metazoa</taxon>
        <taxon>Ecdysozoa</taxon>
        <taxon>Nematoda</taxon>
        <taxon>Chromadorea</taxon>
        <taxon>Rhabditida</taxon>
        <taxon>Rhabditina</taxon>
        <taxon>Rhabditomorpha</taxon>
        <taxon>Strongyloidea</taxon>
        <taxon>Metastrongylidae</taxon>
        <taxon>Parelaphostrongylus</taxon>
    </lineage>
</organism>
<protein>
    <submittedName>
        <fullName evidence="2">Uncharacterized protein</fullName>
    </submittedName>
</protein>
<keyword evidence="1" id="KW-1133">Transmembrane helix</keyword>
<proteinExistence type="predicted"/>
<evidence type="ECO:0000313" key="2">
    <source>
        <dbReference type="EMBL" id="KAJ1370007.1"/>
    </source>
</evidence>
<reference evidence="2" key="1">
    <citation type="submission" date="2021-06" db="EMBL/GenBank/DDBJ databases">
        <title>Parelaphostrongylus tenuis whole genome reference sequence.</title>
        <authorList>
            <person name="Garwood T.J."/>
            <person name="Larsen P.A."/>
            <person name="Fountain-Jones N.M."/>
            <person name="Garbe J.R."/>
            <person name="Macchietto M.G."/>
            <person name="Kania S.A."/>
            <person name="Gerhold R.W."/>
            <person name="Richards J.E."/>
            <person name="Wolf T.M."/>
        </authorList>
    </citation>
    <scope>NUCLEOTIDE SEQUENCE</scope>
    <source>
        <strain evidence="2">MNPRO001-30</strain>
        <tissue evidence="2">Meninges</tissue>
    </source>
</reference>